<feature type="domain" description="Nitrite/sulphite reductase 4Fe-4S" evidence="8">
    <location>
        <begin position="438"/>
        <end position="572"/>
    </location>
</feature>
<proteinExistence type="inferred from homology"/>
<dbReference type="InterPro" id="IPR012798">
    <property type="entry name" value="Cbl_synth_CobG-like"/>
</dbReference>
<dbReference type="NCBIfam" id="NF007126">
    <property type="entry name" value="PRK09567.1"/>
    <property type="match status" value="1"/>
</dbReference>
<dbReference type="GO" id="GO:0051539">
    <property type="term" value="F:4 iron, 4 sulfur cluster binding"/>
    <property type="evidence" value="ECO:0007669"/>
    <property type="project" value="UniProtKB-KW"/>
</dbReference>
<name>D5EMG5_CORAD</name>
<dbReference type="PANTHER" id="PTHR32439:SF0">
    <property type="entry name" value="FERREDOXIN--NITRITE REDUCTASE, CHLOROPLASTIC"/>
    <property type="match status" value="1"/>
</dbReference>
<dbReference type="SUPFAM" id="SSF55124">
    <property type="entry name" value="Nitrite/Sulfite reductase N-terminal domain-like"/>
    <property type="match status" value="2"/>
</dbReference>
<dbReference type="OrthoDB" id="9803707at2"/>
<dbReference type="RefSeq" id="WP_013042096.1">
    <property type="nucleotide sequence ID" value="NC_014008.1"/>
</dbReference>
<dbReference type="PANTHER" id="PTHR32439">
    <property type="entry name" value="FERREDOXIN--NITRITE REDUCTASE, CHLOROPLASTIC"/>
    <property type="match status" value="1"/>
</dbReference>
<dbReference type="Pfam" id="PF03460">
    <property type="entry name" value="NIR_SIR_ferr"/>
    <property type="match status" value="2"/>
</dbReference>
<dbReference type="GO" id="GO:0048307">
    <property type="term" value="F:ferredoxin-nitrite reductase activity"/>
    <property type="evidence" value="ECO:0007669"/>
    <property type="project" value="UniProtKB-EC"/>
</dbReference>
<dbReference type="Pfam" id="PF01077">
    <property type="entry name" value="NIR_SIR"/>
    <property type="match status" value="2"/>
</dbReference>
<keyword evidence="11" id="KW-1185">Reference proteome</keyword>
<gene>
    <name evidence="10" type="ordered locus">Caka_0346</name>
</gene>
<dbReference type="Proteomes" id="UP000000925">
    <property type="component" value="Chromosome"/>
</dbReference>
<keyword evidence="3" id="KW-0349">Heme</keyword>
<keyword evidence="6" id="KW-0408">Iron</keyword>
<dbReference type="HOGENOM" id="CLU_015667_2_3_0"/>
<dbReference type="AlphaFoldDB" id="D5EMG5"/>
<feature type="domain" description="Nitrite/sulphite reductase 4Fe-4S" evidence="8">
    <location>
        <begin position="175"/>
        <end position="331"/>
    </location>
</feature>
<dbReference type="InterPro" id="IPR006066">
    <property type="entry name" value="NO2/SO3_Rdtase_FeS/sirohaem_BS"/>
</dbReference>
<dbReference type="eggNOG" id="COG0155">
    <property type="taxonomic scope" value="Bacteria"/>
</dbReference>
<protein>
    <submittedName>
        <fullName evidence="10">Precorrin-3B synthase</fullName>
        <ecNumber evidence="10">1.7.7.1</ecNumber>
    </submittedName>
</protein>
<dbReference type="GO" id="GO:0046872">
    <property type="term" value="F:metal ion binding"/>
    <property type="evidence" value="ECO:0007669"/>
    <property type="project" value="UniProtKB-KW"/>
</dbReference>
<evidence type="ECO:0000256" key="5">
    <source>
        <dbReference type="ARBA" id="ARBA00023002"/>
    </source>
</evidence>
<keyword evidence="2" id="KW-0004">4Fe-4S</keyword>
<dbReference type="EMBL" id="CP001998">
    <property type="protein sequence ID" value="ADE53371.1"/>
    <property type="molecule type" value="Genomic_DNA"/>
</dbReference>
<keyword evidence="5 10" id="KW-0560">Oxidoreductase</keyword>
<evidence type="ECO:0000256" key="2">
    <source>
        <dbReference type="ARBA" id="ARBA00022485"/>
    </source>
</evidence>
<dbReference type="InterPro" id="IPR036136">
    <property type="entry name" value="Nit/Sulf_reduc_fer-like_dom_sf"/>
</dbReference>
<comment type="similarity">
    <text evidence="1">Belongs to the nitrite and sulfite reductase 4Fe-4S domain family.</text>
</comment>
<keyword evidence="7" id="KW-0411">Iron-sulfur</keyword>
<dbReference type="InterPro" id="IPR051329">
    <property type="entry name" value="NIR_SIR_4Fe-4S"/>
</dbReference>
<dbReference type="Gene3D" id="3.30.413.10">
    <property type="entry name" value="Sulfite Reductase Hemoprotein, domain 1"/>
    <property type="match status" value="2"/>
</dbReference>
<keyword evidence="4" id="KW-0479">Metal-binding</keyword>
<dbReference type="PROSITE" id="PS00365">
    <property type="entry name" value="NIR_SIR"/>
    <property type="match status" value="1"/>
</dbReference>
<dbReference type="InterPro" id="IPR045854">
    <property type="entry name" value="NO2/SO3_Rdtase_4Fe4S_sf"/>
</dbReference>
<evidence type="ECO:0000256" key="7">
    <source>
        <dbReference type="ARBA" id="ARBA00023014"/>
    </source>
</evidence>
<evidence type="ECO:0000256" key="3">
    <source>
        <dbReference type="ARBA" id="ARBA00022617"/>
    </source>
</evidence>
<accession>D5EMG5</accession>
<evidence type="ECO:0000259" key="8">
    <source>
        <dbReference type="Pfam" id="PF01077"/>
    </source>
</evidence>
<evidence type="ECO:0000256" key="6">
    <source>
        <dbReference type="ARBA" id="ARBA00023004"/>
    </source>
</evidence>
<dbReference type="InterPro" id="IPR005117">
    <property type="entry name" value="NiRdtase/SiRdtase_haem-b_fer"/>
</dbReference>
<dbReference type="InterPro" id="IPR006067">
    <property type="entry name" value="NO2/SO3_Rdtase_4Fe4S_dom"/>
</dbReference>
<evidence type="ECO:0000313" key="11">
    <source>
        <dbReference type="Proteomes" id="UP000000925"/>
    </source>
</evidence>
<dbReference type="GO" id="GO:0020037">
    <property type="term" value="F:heme binding"/>
    <property type="evidence" value="ECO:0007669"/>
    <property type="project" value="InterPro"/>
</dbReference>
<evidence type="ECO:0000256" key="1">
    <source>
        <dbReference type="ARBA" id="ARBA00010429"/>
    </source>
</evidence>
<reference evidence="10 11" key="1">
    <citation type="journal article" date="2010" name="Stand. Genomic Sci.">
        <title>Complete genome sequence of Coraliomargarita akajimensis type strain (04OKA010-24).</title>
        <authorList>
            <person name="Mavromatis K."/>
            <person name="Abt B."/>
            <person name="Brambilla E."/>
            <person name="Lapidus A."/>
            <person name="Copeland A."/>
            <person name="Deshpande S."/>
            <person name="Nolan M."/>
            <person name="Lucas S."/>
            <person name="Tice H."/>
            <person name="Cheng J.F."/>
            <person name="Han C."/>
            <person name="Detter J.C."/>
            <person name="Woyke T."/>
            <person name="Goodwin L."/>
            <person name="Pitluck S."/>
            <person name="Held B."/>
            <person name="Brettin T."/>
            <person name="Tapia R."/>
            <person name="Ivanova N."/>
            <person name="Mikhailova N."/>
            <person name="Pati A."/>
            <person name="Liolios K."/>
            <person name="Chen A."/>
            <person name="Palaniappan K."/>
            <person name="Land M."/>
            <person name="Hauser L."/>
            <person name="Chang Y.J."/>
            <person name="Jeffries C.D."/>
            <person name="Rohde M."/>
            <person name="Goker M."/>
            <person name="Bristow J."/>
            <person name="Eisen J.A."/>
            <person name="Markowitz V."/>
            <person name="Hugenholtz P."/>
            <person name="Klenk H.P."/>
            <person name="Kyrpides N.C."/>
        </authorList>
    </citation>
    <scope>NUCLEOTIDE SEQUENCE [LARGE SCALE GENOMIC DNA]</scope>
    <source>
        <strain evidence="11">DSM 45221 / IAM 15411 / JCM 23193 / KCTC 12865</strain>
    </source>
</reference>
<organism evidence="10 11">
    <name type="scientific">Coraliomargarita akajimensis (strain DSM 45221 / IAM 15411 / JCM 23193 / KCTC 12865 / 04OKA010-24)</name>
    <dbReference type="NCBI Taxonomy" id="583355"/>
    <lineage>
        <taxon>Bacteria</taxon>
        <taxon>Pseudomonadati</taxon>
        <taxon>Verrucomicrobiota</taxon>
        <taxon>Opitutia</taxon>
        <taxon>Puniceicoccales</taxon>
        <taxon>Coraliomargaritaceae</taxon>
        <taxon>Coraliomargarita</taxon>
    </lineage>
</organism>
<dbReference type="Gene3D" id="3.90.480.10">
    <property type="entry name" value="Sulfite Reductase Hemoprotein,Domain 2"/>
    <property type="match status" value="1"/>
</dbReference>
<evidence type="ECO:0000259" key="9">
    <source>
        <dbReference type="Pfam" id="PF03460"/>
    </source>
</evidence>
<sequence length="579" mass="63768">MSTAFTSDQKQYLEGFFAGANQRLPFVGQNAAGQFTDNPAEAADEQVYGTPVEDLCKEELIKLEQNGLDVWDTLVANAEKDVFPEAADMFRYKFHGLFHVKPAQDSFMLRCRIAGGALRSHQLVGLAEIAEDWGGGYADCTTRNNFQVREIQPRDTVKVLSKLVDLGLTARGSGADNLRNITASPTSGFDPDEVLDVMPYAKAMHHTILNNRDLYGLPRKFNISFDNGGRVSGCTDTNDIAFYAHRVGEGQGIEPGVYFRVQLCGITGHKQFASDTGLLIKPEQAVAVAAAMVRVFIENGDRTNRKKARLKYLIDNWGVEKFLEETQKKLTFELVYLPLEACEPRGRTIKHGHVGVYNEKTEGYNYVGVVIPVGRMLPEQMKAIATLCDRYGRGEVRLTAWQNLIIPGVRDADIEAVKAAILEIGFHYSATTITGGLIACTGNVGCKFASADTKGHAVKLAKYLEEEIALDQPINIHVTGCHHSCAQHYIGDIGLISCKVKVDGGESVEGYSVVLGGGCDETQAIAHEVFGSTAFEDIKPLILNVLRTYQEKRDGQETFWQFTRRHSAEELKALFTIAA</sequence>
<dbReference type="PRINTS" id="PR00397">
    <property type="entry name" value="SIROHAEM"/>
</dbReference>
<dbReference type="STRING" id="583355.Caka_0346"/>
<dbReference type="KEGG" id="caa:Caka_0346"/>
<evidence type="ECO:0000313" key="10">
    <source>
        <dbReference type="EMBL" id="ADE53371.1"/>
    </source>
</evidence>
<dbReference type="EC" id="1.7.7.1" evidence="10"/>
<feature type="domain" description="Nitrite/Sulfite reductase ferredoxin-like" evidence="9">
    <location>
        <begin position="103"/>
        <end position="163"/>
    </location>
</feature>
<feature type="domain" description="Nitrite/Sulfite reductase ferredoxin-like" evidence="9">
    <location>
        <begin position="360"/>
        <end position="423"/>
    </location>
</feature>
<evidence type="ECO:0000256" key="4">
    <source>
        <dbReference type="ARBA" id="ARBA00022723"/>
    </source>
</evidence>
<dbReference type="NCBIfam" id="TIGR02435">
    <property type="entry name" value="CobG"/>
    <property type="match status" value="1"/>
</dbReference>
<dbReference type="SUPFAM" id="SSF56014">
    <property type="entry name" value="Nitrite and sulphite reductase 4Fe-4S domain-like"/>
    <property type="match status" value="2"/>
</dbReference>